<dbReference type="GO" id="GO:0005886">
    <property type="term" value="C:plasma membrane"/>
    <property type="evidence" value="ECO:0007669"/>
    <property type="project" value="UniProtKB-SubCell"/>
</dbReference>
<dbReference type="GO" id="GO:0140359">
    <property type="term" value="F:ABC-type transporter activity"/>
    <property type="evidence" value="ECO:0007669"/>
    <property type="project" value="InterPro"/>
</dbReference>
<proteinExistence type="predicted"/>
<evidence type="ECO:0000256" key="7">
    <source>
        <dbReference type="SAM" id="Phobius"/>
    </source>
</evidence>
<evidence type="ECO:0000256" key="5">
    <source>
        <dbReference type="ARBA" id="ARBA00022989"/>
    </source>
</evidence>
<dbReference type="EMBL" id="CXWC01000014">
    <property type="protein sequence ID" value="CTQ78044.1"/>
    <property type="molecule type" value="Genomic_DNA"/>
</dbReference>
<dbReference type="InterPro" id="IPR027417">
    <property type="entry name" value="P-loop_NTPase"/>
</dbReference>
<evidence type="ECO:0000313" key="10">
    <source>
        <dbReference type="EMBL" id="CTQ78044.1"/>
    </source>
</evidence>
<evidence type="ECO:0000256" key="1">
    <source>
        <dbReference type="ARBA" id="ARBA00004651"/>
    </source>
</evidence>
<feature type="domain" description="ABC transporter" evidence="8">
    <location>
        <begin position="344"/>
        <end position="577"/>
    </location>
</feature>
<feature type="transmembrane region" description="Helical" evidence="7">
    <location>
        <begin position="34"/>
        <end position="56"/>
    </location>
</feature>
<dbReference type="SUPFAM" id="SSF90123">
    <property type="entry name" value="ABC transporter transmembrane region"/>
    <property type="match status" value="1"/>
</dbReference>
<evidence type="ECO:0000259" key="8">
    <source>
        <dbReference type="PROSITE" id="PS50893"/>
    </source>
</evidence>
<keyword evidence="6 7" id="KW-0472">Membrane</keyword>
<accession>A0A0M7AWP3</accession>
<dbReference type="STRING" id="311410.LA5095_05405"/>
<dbReference type="SMART" id="SM00382">
    <property type="entry name" value="AAA"/>
    <property type="match status" value="1"/>
</dbReference>
<dbReference type="InterPro" id="IPR011527">
    <property type="entry name" value="ABC1_TM_dom"/>
</dbReference>
<dbReference type="AlphaFoldDB" id="A0A0M7AWP3"/>
<dbReference type="InterPro" id="IPR003439">
    <property type="entry name" value="ABC_transporter-like_ATP-bd"/>
</dbReference>
<dbReference type="GeneID" id="97672675"/>
<keyword evidence="4 10" id="KW-0067">ATP-binding</keyword>
<keyword evidence="11" id="KW-1185">Reference proteome</keyword>
<dbReference type="Gene3D" id="3.40.50.300">
    <property type="entry name" value="P-loop containing nucleotide triphosphate hydrolases"/>
    <property type="match status" value="1"/>
</dbReference>
<dbReference type="GO" id="GO:0005524">
    <property type="term" value="F:ATP binding"/>
    <property type="evidence" value="ECO:0007669"/>
    <property type="project" value="UniProtKB-KW"/>
</dbReference>
<dbReference type="Pfam" id="PF00005">
    <property type="entry name" value="ABC_tran"/>
    <property type="match status" value="1"/>
</dbReference>
<dbReference type="SUPFAM" id="SSF52540">
    <property type="entry name" value="P-loop containing nucleoside triphosphate hydrolases"/>
    <property type="match status" value="1"/>
</dbReference>
<keyword evidence="3" id="KW-0547">Nucleotide-binding</keyword>
<keyword evidence="5 7" id="KW-1133">Transmembrane helix</keyword>
<name>A0A0M7AWP3_9HYPH</name>
<evidence type="ECO:0000256" key="2">
    <source>
        <dbReference type="ARBA" id="ARBA00022692"/>
    </source>
</evidence>
<dbReference type="PANTHER" id="PTHR24221:SF248">
    <property type="entry name" value="ABC TRANSPORTER TRANSMEMBRANE REGION"/>
    <property type="match status" value="1"/>
</dbReference>
<evidence type="ECO:0000313" key="11">
    <source>
        <dbReference type="Proteomes" id="UP000049983"/>
    </source>
</evidence>
<evidence type="ECO:0000256" key="6">
    <source>
        <dbReference type="ARBA" id="ARBA00023136"/>
    </source>
</evidence>
<dbReference type="InterPro" id="IPR039421">
    <property type="entry name" value="Type_1_exporter"/>
</dbReference>
<evidence type="ECO:0000259" key="9">
    <source>
        <dbReference type="PROSITE" id="PS50929"/>
    </source>
</evidence>
<comment type="subcellular location">
    <subcellularLocation>
        <location evidence="1">Cell membrane</location>
        <topology evidence="1">Multi-pass membrane protein</topology>
    </subcellularLocation>
</comment>
<keyword evidence="2 7" id="KW-0812">Transmembrane</keyword>
<feature type="domain" description="ABC transmembrane type-1" evidence="9">
    <location>
        <begin position="34"/>
        <end position="313"/>
    </location>
</feature>
<dbReference type="GO" id="GO:0034040">
    <property type="term" value="F:ATPase-coupled lipid transmembrane transporter activity"/>
    <property type="evidence" value="ECO:0007669"/>
    <property type="project" value="TreeGrafter"/>
</dbReference>
<dbReference type="PROSITE" id="PS50893">
    <property type="entry name" value="ABC_TRANSPORTER_2"/>
    <property type="match status" value="1"/>
</dbReference>
<dbReference type="InterPro" id="IPR036640">
    <property type="entry name" value="ABC1_TM_sf"/>
</dbReference>
<organism evidence="10 11">
    <name type="scientific">Roseibium album</name>
    <dbReference type="NCBI Taxonomy" id="311410"/>
    <lineage>
        <taxon>Bacteria</taxon>
        <taxon>Pseudomonadati</taxon>
        <taxon>Pseudomonadota</taxon>
        <taxon>Alphaproteobacteria</taxon>
        <taxon>Hyphomicrobiales</taxon>
        <taxon>Stappiaceae</taxon>
        <taxon>Roseibium</taxon>
    </lineage>
</organism>
<dbReference type="Pfam" id="PF00664">
    <property type="entry name" value="ABC_membrane"/>
    <property type="match status" value="1"/>
</dbReference>
<dbReference type="Gene3D" id="1.20.1560.10">
    <property type="entry name" value="ABC transporter type 1, transmembrane domain"/>
    <property type="match status" value="1"/>
</dbReference>
<protein>
    <submittedName>
        <fullName evidence="10">Alpha-hemolysin translocation ATP-binding protein HlyB</fullName>
    </submittedName>
</protein>
<dbReference type="InterPro" id="IPR003593">
    <property type="entry name" value="AAA+_ATPase"/>
</dbReference>
<dbReference type="PANTHER" id="PTHR24221">
    <property type="entry name" value="ATP-BINDING CASSETTE SUB-FAMILY B"/>
    <property type="match status" value="1"/>
</dbReference>
<dbReference type="RefSeq" id="WP_082442927.1">
    <property type="nucleotide sequence ID" value="NZ_CXWA01000010.1"/>
</dbReference>
<evidence type="ECO:0000256" key="4">
    <source>
        <dbReference type="ARBA" id="ARBA00022840"/>
    </source>
</evidence>
<gene>
    <name evidence="10" type="primary">hlyB_3</name>
    <name evidence="10" type="ORF">LA5096_05423</name>
</gene>
<sequence>MLKSILSSFFLPRMRVKHSPSDKWISSPRLPRDVIVGSIFANILGLAMPLAILQVYDRVLPNAATDTLLVLMLGVVCVLSADGVIKVARAAVVGRLGASFNHQAHKELFRRVLDAKPERFAKTPVSVQVHQLRSLQSIADHYGDQGRLLAIDLPAGSIYLAVLIFIAGPLAIVPVALLGIFILFAVNRNRVLQKLVADRATQDDRKSDFILEVLSGAKTVKSQAMESLIMRRFERLQKETAKLSARYMRLAGQARDASTLFATMTTVFVVLFGAAMVINNEFSIGGVAASTLLSGQFVQPFLRAINQLTDMQRLRHDYNHVENLFELPEVEQNQAGSIDPDGSMELVDASLENQVGRRPLLSGLDLKINPGEFVGFRDTNGNGKSSLMKLFSGEQSPTRGKVLVGGYDFSGPYKQTLRKSVAYVDSKSAVFNGTILENITMFGAVSDIAHARMAAKLIGLEKEIHLLPKGYDTQIGADLGGKVPASTVQRICIARALAGEPKILILDEANALLDQRAEKALVEALKRLKGSLTVVIVSHRPSMLAIADRQIELQNGQLHELAGDTGTSQSRNVGISA</sequence>
<dbReference type="OrthoDB" id="5288404at2"/>
<feature type="transmembrane region" description="Helical" evidence="7">
    <location>
        <begin position="68"/>
        <end position="88"/>
    </location>
</feature>
<feature type="transmembrane region" description="Helical" evidence="7">
    <location>
        <begin position="257"/>
        <end position="278"/>
    </location>
</feature>
<evidence type="ECO:0000256" key="3">
    <source>
        <dbReference type="ARBA" id="ARBA00022741"/>
    </source>
</evidence>
<dbReference type="Proteomes" id="UP000049983">
    <property type="component" value="Unassembled WGS sequence"/>
</dbReference>
<dbReference type="GO" id="GO:0016887">
    <property type="term" value="F:ATP hydrolysis activity"/>
    <property type="evidence" value="ECO:0007669"/>
    <property type="project" value="InterPro"/>
</dbReference>
<feature type="transmembrane region" description="Helical" evidence="7">
    <location>
        <begin position="158"/>
        <end position="186"/>
    </location>
</feature>
<dbReference type="PROSITE" id="PS50929">
    <property type="entry name" value="ABC_TM1F"/>
    <property type="match status" value="1"/>
</dbReference>
<reference evidence="11" key="1">
    <citation type="submission" date="2015-07" db="EMBL/GenBank/DDBJ databases">
        <authorList>
            <person name="Rodrigo-Torres Lidia"/>
            <person name="Arahal R.David."/>
        </authorList>
    </citation>
    <scope>NUCLEOTIDE SEQUENCE [LARGE SCALE GENOMIC DNA]</scope>
    <source>
        <strain evidence="11">CECT 5096</strain>
    </source>
</reference>